<gene>
    <name evidence="1" type="ORF">CAMP_LOCUS18993</name>
</gene>
<proteinExistence type="predicted"/>
<keyword evidence="2" id="KW-1185">Reference proteome</keyword>
<protein>
    <submittedName>
        <fullName evidence="1">Uncharacterized protein</fullName>
    </submittedName>
</protein>
<accession>A0A9P1N9T9</accession>
<organism evidence="1 2">
    <name type="scientific">Caenorhabditis angaria</name>
    <dbReference type="NCBI Taxonomy" id="860376"/>
    <lineage>
        <taxon>Eukaryota</taxon>
        <taxon>Metazoa</taxon>
        <taxon>Ecdysozoa</taxon>
        <taxon>Nematoda</taxon>
        <taxon>Chromadorea</taxon>
        <taxon>Rhabditida</taxon>
        <taxon>Rhabditina</taxon>
        <taxon>Rhabditomorpha</taxon>
        <taxon>Rhabditoidea</taxon>
        <taxon>Rhabditidae</taxon>
        <taxon>Peloderinae</taxon>
        <taxon>Caenorhabditis</taxon>
    </lineage>
</organism>
<dbReference type="AlphaFoldDB" id="A0A9P1N9T9"/>
<sequence>MGVPMDYMFMHQKCVDHKSIFFNSSDWTFIGVPLNRAGPINGLYVRNVILEEFMAKSGSYGAEFEITADAFNILRTIRHAANSLDTNAMLRTG</sequence>
<evidence type="ECO:0000313" key="2">
    <source>
        <dbReference type="Proteomes" id="UP001152747"/>
    </source>
</evidence>
<dbReference type="Proteomes" id="UP001152747">
    <property type="component" value="Unassembled WGS sequence"/>
</dbReference>
<dbReference type="EMBL" id="CANHGI010000006">
    <property type="protein sequence ID" value="CAI5456356.1"/>
    <property type="molecule type" value="Genomic_DNA"/>
</dbReference>
<comment type="caution">
    <text evidence="1">The sequence shown here is derived from an EMBL/GenBank/DDBJ whole genome shotgun (WGS) entry which is preliminary data.</text>
</comment>
<name>A0A9P1N9T9_9PELO</name>
<evidence type="ECO:0000313" key="1">
    <source>
        <dbReference type="EMBL" id="CAI5456356.1"/>
    </source>
</evidence>
<reference evidence="1" key="1">
    <citation type="submission" date="2022-11" db="EMBL/GenBank/DDBJ databases">
        <authorList>
            <person name="Kikuchi T."/>
        </authorList>
    </citation>
    <scope>NUCLEOTIDE SEQUENCE</scope>
    <source>
        <strain evidence="1">PS1010</strain>
    </source>
</reference>